<evidence type="ECO:0000256" key="1">
    <source>
        <dbReference type="ARBA" id="ARBA00008941"/>
    </source>
</evidence>
<proteinExistence type="inferred from homology"/>
<dbReference type="PANTHER" id="PTHR45800:SF4">
    <property type="entry name" value="PHOSPHATIDYLINOSITOL 4-KINASE GAMMA 3"/>
    <property type="match status" value="1"/>
</dbReference>
<organism evidence="8 9">
    <name type="scientific">Artemisia annua</name>
    <name type="common">Sweet wormwood</name>
    <dbReference type="NCBI Taxonomy" id="35608"/>
    <lineage>
        <taxon>Eukaryota</taxon>
        <taxon>Viridiplantae</taxon>
        <taxon>Streptophyta</taxon>
        <taxon>Embryophyta</taxon>
        <taxon>Tracheophyta</taxon>
        <taxon>Spermatophyta</taxon>
        <taxon>Magnoliopsida</taxon>
        <taxon>eudicotyledons</taxon>
        <taxon>Gunneridae</taxon>
        <taxon>Pentapetalae</taxon>
        <taxon>asterids</taxon>
        <taxon>campanulids</taxon>
        <taxon>Asterales</taxon>
        <taxon>Asteraceae</taxon>
        <taxon>Asteroideae</taxon>
        <taxon>Anthemideae</taxon>
        <taxon>Artemisiinae</taxon>
        <taxon>Artemisia</taxon>
    </lineage>
</organism>
<feature type="region of interest" description="Disordered" evidence="7">
    <location>
        <begin position="164"/>
        <end position="183"/>
    </location>
</feature>
<accession>A0A2U1MGG3</accession>
<keyword evidence="3" id="KW-0808">Transferase</keyword>
<evidence type="ECO:0000256" key="7">
    <source>
        <dbReference type="SAM" id="MobiDB-lite"/>
    </source>
</evidence>
<dbReference type="InterPro" id="IPR044571">
    <property type="entry name" value="P4KG1-8"/>
</dbReference>
<evidence type="ECO:0000256" key="4">
    <source>
        <dbReference type="ARBA" id="ARBA00022741"/>
    </source>
</evidence>
<dbReference type="GO" id="GO:0004430">
    <property type="term" value="F:1-phosphatidylinositol 4-kinase activity"/>
    <property type="evidence" value="ECO:0007669"/>
    <property type="project" value="UniProtKB-EC"/>
</dbReference>
<dbReference type="EC" id="2.7.1.67" evidence="2"/>
<reference evidence="8 9" key="1">
    <citation type="journal article" date="2018" name="Mol. Plant">
        <title>The genome of Artemisia annua provides insight into the evolution of Asteraceae family and artemisinin biosynthesis.</title>
        <authorList>
            <person name="Shen Q."/>
            <person name="Zhang L."/>
            <person name="Liao Z."/>
            <person name="Wang S."/>
            <person name="Yan T."/>
            <person name="Shi P."/>
            <person name="Liu M."/>
            <person name="Fu X."/>
            <person name="Pan Q."/>
            <person name="Wang Y."/>
            <person name="Lv Z."/>
            <person name="Lu X."/>
            <person name="Zhang F."/>
            <person name="Jiang W."/>
            <person name="Ma Y."/>
            <person name="Chen M."/>
            <person name="Hao X."/>
            <person name="Li L."/>
            <person name="Tang Y."/>
            <person name="Lv G."/>
            <person name="Zhou Y."/>
            <person name="Sun X."/>
            <person name="Brodelius P.E."/>
            <person name="Rose J.K.C."/>
            <person name="Tang K."/>
        </authorList>
    </citation>
    <scope>NUCLEOTIDE SEQUENCE [LARGE SCALE GENOMIC DNA]</scope>
    <source>
        <strain evidence="9">cv. Huhao1</strain>
        <tissue evidence="8">Leaf</tissue>
    </source>
</reference>
<dbReference type="AlphaFoldDB" id="A0A2U1MGG3"/>
<keyword evidence="9" id="KW-1185">Reference proteome</keyword>
<gene>
    <name evidence="8" type="ORF">CTI12_AA382940</name>
</gene>
<dbReference type="EMBL" id="PKPP01005372">
    <property type="protein sequence ID" value="PWA60350.1"/>
    <property type="molecule type" value="Genomic_DNA"/>
</dbReference>
<name>A0A2U1MGG3_ARTAN</name>
<evidence type="ECO:0000256" key="3">
    <source>
        <dbReference type="ARBA" id="ARBA00022679"/>
    </source>
</evidence>
<comment type="similarity">
    <text evidence="1">Belongs to the PI3/PI4-kinase family. Type II PI4K subfamily.</text>
</comment>
<dbReference type="OrthoDB" id="5839at2759"/>
<comment type="caution">
    <text evidence="8">The sequence shown here is derived from an EMBL/GenBank/DDBJ whole genome shotgun (WGS) entry which is preliminary data.</text>
</comment>
<evidence type="ECO:0000256" key="2">
    <source>
        <dbReference type="ARBA" id="ARBA00012169"/>
    </source>
</evidence>
<keyword evidence="6" id="KW-0067">ATP-binding</keyword>
<protein>
    <recommendedName>
        <fullName evidence="2">1-phosphatidylinositol 4-kinase</fullName>
        <ecNumber evidence="2">2.7.1.67</ecNumber>
    </recommendedName>
</protein>
<keyword evidence="5 8" id="KW-0418">Kinase</keyword>
<evidence type="ECO:0000313" key="8">
    <source>
        <dbReference type="EMBL" id="PWA60350.1"/>
    </source>
</evidence>
<evidence type="ECO:0000256" key="6">
    <source>
        <dbReference type="ARBA" id="ARBA00022840"/>
    </source>
</evidence>
<evidence type="ECO:0000313" key="9">
    <source>
        <dbReference type="Proteomes" id="UP000245207"/>
    </source>
</evidence>
<dbReference type="Proteomes" id="UP000245207">
    <property type="component" value="Unassembled WGS sequence"/>
</dbReference>
<feature type="compositionally biased region" description="Basic and acidic residues" evidence="7">
    <location>
        <begin position="164"/>
        <end position="176"/>
    </location>
</feature>
<keyword evidence="4" id="KW-0547">Nucleotide-binding</keyword>
<dbReference type="GO" id="GO:0005524">
    <property type="term" value="F:ATP binding"/>
    <property type="evidence" value="ECO:0007669"/>
    <property type="project" value="UniProtKB-KW"/>
</dbReference>
<sequence length="183" mass="20339">MASDRVMARNKWPIADYRVAEGVVGFSREELRQPKIDIKCTLKMVTRYDVPTPGVRELADSTHKGLVPTNAGMGWSYFMHWSLGERKSIFKPLDEGPESVNDSRGKASIERVGLKLETIALDEKSQPVNDPRGKVSIERVGLKLGTVVGEGYIREVAAYLLDHPREGERGNSRVDSTRNAGNT</sequence>
<dbReference type="STRING" id="35608.A0A2U1MGG3"/>
<evidence type="ECO:0000256" key="5">
    <source>
        <dbReference type="ARBA" id="ARBA00022777"/>
    </source>
</evidence>
<dbReference type="PANTHER" id="PTHR45800">
    <property type="entry name" value="PHOSPHATIDYLINOSITOL 4-KINASE GAMMA"/>
    <property type="match status" value="1"/>
</dbReference>